<dbReference type="Gene3D" id="3.40.50.300">
    <property type="entry name" value="P-loop containing nucleotide triphosphate hydrolases"/>
    <property type="match status" value="1"/>
</dbReference>
<evidence type="ECO:0000256" key="3">
    <source>
        <dbReference type="ARBA" id="ARBA00022741"/>
    </source>
</evidence>
<gene>
    <name evidence="6" type="ORF">UFOPK2810_01260</name>
</gene>
<dbReference type="PROSITE" id="PS00211">
    <property type="entry name" value="ABC_TRANSPORTER_1"/>
    <property type="match status" value="1"/>
</dbReference>
<dbReference type="PROSITE" id="PS50893">
    <property type="entry name" value="ABC_TRANSPORTER_2"/>
    <property type="match status" value="1"/>
</dbReference>
<dbReference type="InterPro" id="IPR017871">
    <property type="entry name" value="ABC_transporter-like_CS"/>
</dbReference>
<accession>A0A6J6ULG1</accession>
<dbReference type="GO" id="GO:0016887">
    <property type="term" value="F:ATP hydrolysis activity"/>
    <property type="evidence" value="ECO:0007669"/>
    <property type="project" value="InterPro"/>
</dbReference>
<protein>
    <submittedName>
        <fullName evidence="6">Unannotated protein</fullName>
    </submittedName>
</protein>
<keyword evidence="4" id="KW-0067">ATP-binding</keyword>
<dbReference type="EMBL" id="CAEZYZ010000227">
    <property type="protein sequence ID" value="CAB4759357.1"/>
    <property type="molecule type" value="Genomic_DNA"/>
</dbReference>
<proteinExistence type="inferred from homology"/>
<name>A0A6J6ULG1_9ZZZZ</name>
<sequence length="190" mass="20732">MAGRSTTQRLALQYVFQSPRSSLNPRRTIFESIEAPLKALSKSKAGDRRERVFDALQQVGLSSSMSHRFPDQLSGGERQRVGIARALVCDPRVLICDEITSALDVSVQASIVELLAKLRVEQGLGLLFVTHNLALVRTIAERVIVLRAGETVEEGTVAATLGNPQHEYTRALILDAPSISGSQDAERIVN</sequence>
<feature type="domain" description="ABC transporter" evidence="5">
    <location>
        <begin position="1"/>
        <end position="173"/>
    </location>
</feature>
<dbReference type="AlphaFoldDB" id="A0A6J6ULG1"/>
<comment type="similarity">
    <text evidence="1">Belongs to the ABC transporter superfamily.</text>
</comment>
<organism evidence="6">
    <name type="scientific">freshwater metagenome</name>
    <dbReference type="NCBI Taxonomy" id="449393"/>
    <lineage>
        <taxon>unclassified sequences</taxon>
        <taxon>metagenomes</taxon>
        <taxon>ecological metagenomes</taxon>
    </lineage>
</organism>
<dbReference type="PANTHER" id="PTHR43776:SF7">
    <property type="entry name" value="D,D-DIPEPTIDE TRANSPORT ATP-BINDING PROTEIN DDPF-RELATED"/>
    <property type="match status" value="1"/>
</dbReference>
<evidence type="ECO:0000256" key="2">
    <source>
        <dbReference type="ARBA" id="ARBA00022448"/>
    </source>
</evidence>
<dbReference type="InterPro" id="IPR003439">
    <property type="entry name" value="ABC_transporter-like_ATP-bd"/>
</dbReference>
<evidence type="ECO:0000256" key="1">
    <source>
        <dbReference type="ARBA" id="ARBA00005417"/>
    </source>
</evidence>
<evidence type="ECO:0000256" key="4">
    <source>
        <dbReference type="ARBA" id="ARBA00022840"/>
    </source>
</evidence>
<dbReference type="SUPFAM" id="SSF52540">
    <property type="entry name" value="P-loop containing nucleoside triphosphate hydrolases"/>
    <property type="match status" value="1"/>
</dbReference>
<evidence type="ECO:0000313" key="6">
    <source>
        <dbReference type="EMBL" id="CAB4759357.1"/>
    </source>
</evidence>
<dbReference type="GO" id="GO:0005524">
    <property type="term" value="F:ATP binding"/>
    <property type="evidence" value="ECO:0007669"/>
    <property type="project" value="UniProtKB-KW"/>
</dbReference>
<reference evidence="6" key="1">
    <citation type="submission" date="2020-05" db="EMBL/GenBank/DDBJ databases">
        <authorList>
            <person name="Chiriac C."/>
            <person name="Salcher M."/>
            <person name="Ghai R."/>
            <person name="Kavagutti S V."/>
        </authorList>
    </citation>
    <scope>NUCLEOTIDE SEQUENCE</scope>
</reference>
<evidence type="ECO:0000259" key="5">
    <source>
        <dbReference type="PROSITE" id="PS50893"/>
    </source>
</evidence>
<dbReference type="Pfam" id="PF00005">
    <property type="entry name" value="ABC_tran"/>
    <property type="match status" value="1"/>
</dbReference>
<dbReference type="PANTHER" id="PTHR43776">
    <property type="entry name" value="TRANSPORT ATP-BINDING PROTEIN"/>
    <property type="match status" value="1"/>
</dbReference>
<keyword evidence="3" id="KW-0547">Nucleotide-binding</keyword>
<keyword evidence="2" id="KW-0813">Transport</keyword>
<dbReference type="InterPro" id="IPR027417">
    <property type="entry name" value="P-loop_NTPase"/>
</dbReference>
<dbReference type="InterPro" id="IPR050319">
    <property type="entry name" value="ABC_transp_ATP-bind"/>
</dbReference>